<dbReference type="Pfam" id="PF07610">
    <property type="entry name" value="DUF1573"/>
    <property type="match status" value="1"/>
</dbReference>
<feature type="transmembrane region" description="Helical" evidence="1">
    <location>
        <begin position="20"/>
        <end position="38"/>
    </location>
</feature>
<gene>
    <name evidence="2" type="ORF">DCC88_09745</name>
</gene>
<dbReference type="Proteomes" id="UP000253934">
    <property type="component" value="Unassembled WGS sequence"/>
</dbReference>
<dbReference type="EMBL" id="QOVW01000083">
    <property type="protein sequence ID" value="RDB35510.1"/>
    <property type="molecule type" value="Genomic_DNA"/>
</dbReference>
<reference evidence="2" key="1">
    <citation type="submission" date="2018-04" db="EMBL/GenBank/DDBJ databases">
        <title>Draft genome sequence of the Candidatus Spirobacillus cienkowskii, a pathogen of freshwater Daphnia species, reconstructed from hemolymph metagenomic reads.</title>
        <authorList>
            <person name="Bresciani L."/>
            <person name="Lemos L.N."/>
            <person name="Wale N."/>
            <person name="Lin J.Y."/>
            <person name="Fernandes G.R."/>
            <person name="Duffy M.A."/>
            <person name="Rodrigues J.M."/>
        </authorList>
    </citation>
    <scope>NUCLEOTIDE SEQUENCE [LARGE SCALE GENOMIC DNA]</scope>
    <source>
        <strain evidence="2">Binning01</strain>
    </source>
</reference>
<keyword evidence="1" id="KW-0472">Membrane</keyword>
<dbReference type="Gene3D" id="2.60.40.10">
    <property type="entry name" value="Immunoglobulins"/>
    <property type="match status" value="1"/>
</dbReference>
<name>A0A369KQ65_9BACT</name>
<dbReference type="PANTHER" id="PTHR37833">
    <property type="entry name" value="LIPOPROTEIN-RELATED"/>
    <property type="match status" value="1"/>
</dbReference>
<keyword evidence="3" id="KW-1185">Reference proteome</keyword>
<accession>A0A369KQ65</accession>
<keyword evidence="1" id="KW-0812">Transmembrane</keyword>
<keyword evidence="1" id="KW-1133">Transmembrane helix</keyword>
<comment type="caution">
    <text evidence="2">The sequence shown here is derived from an EMBL/GenBank/DDBJ whole genome shotgun (WGS) entry which is preliminary data.</text>
</comment>
<dbReference type="AlphaFoldDB" id="A0A369KQ65"/>
<sequence length="431" mass="48472">MISCTFGDDNMRLSGIHKIILFRFFIFINIFHIFPNLFANSSTEINLQGQIPRVEFDSTRYDFGDIYRGQRLIHQYKFINTGNGTLVFSNIHAACGCMNTKIYAEDKKTIKNIFKPGERGVVNVEFNSQDFSGAIIRTITLETNMGSSSPTVTLTISANVLQEISASPALLYVGKIHGDTNKTFTINMNFFERAKKLNNQAESVSYIQSEIANSKIADSFKDSILSNNESLKILAVESNVPYLKVKLVPTVLAQPPQILVQFDEKQLPIGSINAKIRVWNNSTYYKNYEIPVVGESVGHVQVSAKYVEFGVVNRTRSAERVISFKSKNKNFLVTGVKVDLKKLPELQSVKDTDFFEVKREKSVHSEAISDSTITSFLVSFKLFYPKKLNQAYASMQKANGLNVSGFFIVKTNDPDYKEISVPFFGVLRADP</sequence>
<proteinExistence type="predicted"/>
<evidence type="ECO:0000313" key="2">
    <source>
        <dbReference type="EMBL" id="RDB35510.1"/>
    </source>
</evidence>
<organism evidence="2 3">
    <name type="scientific">Spirobacillus cienkowskii</name>
    <dbReference type="NCBI Taxonomy" id="495820"/>
    <lineage>
        <taxon>Bacteria</taxon>
        <taxon>Pseudomonadati</taxon>
        <taxon>Bdellovibrionota</taxon>
        <taxon>Oligoflexia</taxon>
        <taxon>Silvanigrellales</taxon>
        <taxon>Spirobacillus</taxon>
    </lineage>
</organism>
<dbReference type="InterPro" id="IPR013783">
    <property type="entry name" value="Ig-like_fold"/>
</dbReference>
<evidence type="ECO:0000256" key="1">
    <source>
        <dbReference type="SAM" id="Phobius"/>
    </source>
</evidence>
<protein>
    <submittedName>
        <fullName evidence="2">DUF1573 domain-containing protein</fullName>
    </submittedName>
</protein>
<evidence type="ECO:0000313" key="3">
    <source>
        <dbReference type="Proteomes" id="UP000253934"/>
    </source>
</evidence>
<dbReference type="PANTHER" id="PTHR37833:SF1">
    <property type="entry name" value="SIGNAL PEPTIDE PROTEIN"/>
    <property type="match status" value="1"/>
</dbReference>
<dbReference type="InterPro" id="IPR011467">
    <property type="entry name" value="DUF1573"/>
</dbReference>